<reference evidence="3 4" key="1">
    <citation type="submission" date="2018-03" db="EMBL/GenBank/DDBJ databases">
        <title>Genome sequence of Clostridium liquoris DSM 100320.</title>
        <authorList>
            <person name="Poehlein A."/>
            <person name="Daniel R."/>
        </authorList>
    </citation>
    <scope>NUCLEOTIDE SEQUENCE [LARGE SCALE GENOMIC DNA]</scope>
    <source>
        <strain evidence="3 4">DSM 100320</strain>
    </source>
</reference>
<dbReference type="SUPFAM" id="SSF117916">
    <property type="entry name" value="Fe-S cluster assembly (FSCA) domain-like"/>
    <property type="match status" value="1"/>
</dbReference>
<accession>A0A2T0B3P2</accession>
<dbReference type="GO" id="GO:0051536">
    <property type="term" value="F:iron-sulfur cluster binding"/>
    <property type="evidence" value="ECO:0007669"/>
    <property type="project" value="InterPro"/>
</dbReference>
<keyword evidence="4" id="KW-1185">Reference proteome</keyword>
<dbReference type="AlphaFoldDB" id="A0A2T0B3P2"/>
<dbReference type="GO" id="GO:0016226">
    <property type="term" value="P:iron-sulfur cluster assembly"/>
    <property type="evidence" value="ECO:0007669"/>
    <property type="project" value="InterPro"/>
</dbReference>
<dbReference type="RefSeq" id="WP_106063674.1">
    <property type="nucleotide sequence ID" value="NZ_PVXO01000044.1"/>
</dbReference>
<gene>
    <name evidence="3" type="primary">nfuA</name>
    <name evidence="3" type="ORF">CLLI_15760</name>
</gene>
<dbReference type="GO" id="GO:0005506">
    <property type="term" value="F:iron ion binding"/>
    <property type="evidence" value="ECO:0007669"/>
    <property type="project" value="InterPro"/>
</dbReference>
<dbReference type="InterPro" id="IPR001075">
    <property type="entry name" value="NIF_FeS_clus_asmbl_NifU_C"/>
</dbReference>
<evidence type="ECO:0000256" key="1">
    <source>
        <dbReference type="ARBA" id="ARBA00049958"/>
    </source>
</evidence>
<proteinExistence type="predicted"/>
<dbReference type="Gene3D" id="3.30.300.130">
    <property type="entry name" value="Fe-S cluster assembly (FSCA)"/>
    <property type="match status" value="1"/>
</dbReference>
<name>A0A2T0B3P2_9CLOT</name>
<comment type="caution">
    <text evidence="3">The sequence shown here is derived from an EMBL/GenBank/DDBJ whole genome shotgun (WGS) entry which is preliminary data.</text>
</comment>
<evidence type="ECO:0000313" key="3">
    <source>
        <dbReference type="EMBL" id="PRR78492.1"/>
    </source>
</evidence>
<dbReference type="OrthoDB" id="9796965at2"/>
<protein>
    <submittedName>
        <fullName evidence="3">Fe/S biogenesis protein NfuA</fullName>
    </submittedName>
</protein>
<dbReference type="InterPro" id="IPR034904">
    <property type="entry name" value="FSCA_dom_sf"/>
</dbReference>
<evidence type="ECO:0000259" key="2">
    <source>
        <dbReference type="Pfam" id="PF01106"/>
    </source>
</evidence>
<sequence>MIEEIEKVIDSEIRPHLREHYGDIQLLGINDGVVEIKLVGQCSGCPSAKYTVEDVIESKLKEKFPEIKEVVLINQVSEELLNMAKEILMKK</sequence>
<dbReference type="Proteomes" id="UP000239706">
    <property type="component" value="Unassembled WGS sequence"/>
</dbReference>
<dbReference type="EMBL" id="PVXO01000044">
    <property type="protein sequence ID" value="PRR78492.1"/>
    <property type="molecule type" value="Genomic_DNA"/>
</dbReference>
<organism evidence="3 4">
    <name type="scientific">Clostridium liquoris</name>
    <dbReference type="NCBI Taxonomy" id="1289519"/>
    <lineage>
        <taxon>Bacteria</taxon>
        <taxon>Bacillati</taxon>
        <taxon>Bacillota</taxon>
        <taxon>Clostridia</taxon>
        <taxon>Eubacteriales</taxon>
        <taxon>Clostridiaceae</taxon>
        <taxon>Clostridium</taxon>
    </lineage>
</organism>
<feature type="domain" description="NIF system FeS cluster assembly NifU C-terminal" evidence="2">
    <location>
        <begin position="5"/>
        <end position="71"/>
    </location>
</feature>
<dbReference type="PANTHER" id="PTHR11178">
    <property type="entry name" value="IRON-SULFUR CLUSTER SCAFFOLD PROTEIN NFU-RELATED"/>
    <property type="match status" value="1"/>
</dbReference>
<evidence type="ECO:0000313" key="4">
    <source>
        <dbReference type="Proteomes" id="UP000239706"/>
    </source>
</evidence>
<dbReference type="Pfam" id="PF01106">
    <property type="entry name" value="NifU"/>
    <property type="match status" value="1"/>
</dbReference>
<comment type="function">
    <text evidence="1">May be involved in the formation or repair of [Fe-S] clusters present in iron-sulfur proteins.</text>
</comment>